<comment type="cofactor">
    <cofactor evidence="1">
        <name>Mg(2+)</name>
        <dbReference type="ChEBI" id="CHEBI:18420"/>
    </cofactor>
</comment>
<dbReference type="PROSITE" id="PS51462">
    <property type="entry name" value="NUDIX"/>
    <property type="match status" value="1"/>
</dbReference>
<feature type="domain" description="Nudix hydrolase" evidence="6">
    <location>
        <begin position="4"/>
        <end position="145"/>
    </location>
</feature>
<dbReference type="Pfam" id="PF00293">
    <property type="entry name" value="NUDIX"/>
    <property type="match status" value="1"/>
</dbReference>
<evidence type="ECO:0000256" key="1">
    <source>
        <dbReference type="ARBA" id="ARBA00001946"/>
    </source>
</evidence>
<evidence type="ECO:0000313" key="8">
    <source>
        <dbReference type="Proteomes" id="UP000249341"/>
    </source>
</evidence>
<gene>
    <name evidence="7" type="ORF">B0I29_11881</name>
</gene>
<comment type="similarity">
    <text evidence="2 5">Belongs to the Nudix hydrolase family.</text>
</comment>
<keyword evidence="3 5" id="KW-0378">Hydrolase</keyword>
<dbReference type="InterPro" id="IPR020476">
    <property type="entry name" value="Nudix_hydrolase"/>
</dbReference>
<dbReference type="PROSITE" id="PS00893">
    <property type="entry name" value="NUDIX_BOX"/>
    <property type="match status" value="1"/>
</dbReference>
<dbReference type="PANTHER" id="PTHR43046:SF12">
    <property type="entry name" value="GDP-MANNOSE MANNOSYL HYDROLASE"/>
    <property type="match status" value="1"/>
</dbReference>
<keyword evidence="4" id="KW-0460">Magnesium</keyword>
<dbReference type="CDD" id="cd04685">
    <property type="entry name" value="NUDIX_Hydrolase"/>
    <property type="match status" value="1"/>
</dbReference>
<proteinExistence type="inferred from homology"/>
<organism evidence="7 8">
    <name type="scientific">Actinoplanes lutulentus</name>
    <dbReference type="NCBI Taxonomy" id="1287878"/>
    <lineage>
        <taxon>Bacteria</taxon>
        <taxon>Bacillati</taxon>
        <taxon>Actinomycetota</taxon>
        <taxon>Actinomycetes</taxon>
        <taxon>Micromonosporales</taxon>
        <taxon>Micromonosporaceae</taxon>
        <taxon>Actinoplanes</taxon>
    </lineage>
</organism>
<dbReference type="RefSeq" id="WP_111652984.1">
    <property type="nucleotide sequence ID" value="NZ_JACHWI010000003.1"/>
</dbReference>
<evidence type="ECO:0000256" key="5">
    <source>
        <dbReference type="RuleBase" id="RU003476"/>
    </source>
</evidence>
<dbReference type="InterPro" id="IPR020084">
    <property type="entry name" value="NUDIX_hydrolase_CS"/>
</dbReference>
<dbReference type="OrthoDB" id="9804442at2"/>
<evidence type="ECO:0000256" key="2">
    <source>
        <dbReference type="ARBA" id="ARBA00005582"/>
    </source>
</evidence>
<dbReference type="SUPFAM" id="SSF55811">
    <property type="entry name" value="Nudix"/>
    <property type="match status" value="1"/>
</dbReference>
<accession>A0A327Z2G5</accession>
<evidence type="ECO:0000313" key="7">
    <source>
        <dbReference type="EMBL" id="RAK29289.1"/>
    </source>
</evidence>
<dbReference type="PRINTS" id="PR00502">
    <property type="entry name" value="NUDIXFAMILY"/>
</dbReference>
<dbReference type="GO" id="GO:0016787">
    <property type="term" value="F:hydrolase activity"/>
    <property type="evidence" value="ECO:0007669"/>
    <property type="project" value="UniProtKB-KW"/>
</dbReference>
<keyword evidence="8" id="KW-1185">Reference proteome</keyword>
<dbReference type="InterPro" id="IPR015797">
    <property type="entry name" value="NUDIX_hydrolase-like_dom_sf"/>
</dbReference>
<sequence length="160" mass="18095">MESVYRPAVRVICFDADGRILLLHWEDPTNGHRLWEPPGGGIEPGESPLDAARRELTEETGLDASAILPDFIDVHRDIWWKGRRFAGPEQFFAAFFLTSRPVVVRDGLLEYEQRELLGHTWADPAALEPGDARKVPNPLPDRIEPPNLADVIRELSARPR</sequence>
<evidence type="ECO:0000256" key="3">
    <source>
        <dbReference type="ARBA" id="ARBA00022801"/>
    </source>
</evidence>
<comment type="caution">
    <text evidence="7">The sequence shown here is derived from an EMBL/GenBank/DDBJ whole genome shotgun (WGS) entry which is preliminary data.</text>
</comment>
<dbReference type="Proteomes" id="UP000249341">
    <property type="component" value="Unassembled WGS sequence"/>
</dbReference>
<evidence type="ECO:0000259" key="6">
    <source>
        <dbReference type="PROSITE" id="PS51462"/>
    </source>
</evidence>
<dbReference type="PANTHER" id="PTHR43046">
    <property type="entry name" value="GDP-MANNOSE MANNOSYL HYDROLASE"/>
    <property type="match status" value="1"/>
</dbReference>
<dbReference type="InterPro" id="IPR000086">
    <property type="entry name" value="NUDIX_hydrolase_dom"/>
</dbReference>
<evidence type="ECO:0000256" key="4">
    <source>
        <dbReference type="ARBA" id="ARBA00022842"/>
    </source>
</evidence>
<protein>
    <submittedName>
        <fullName evidence="7">8-oxo-dGTP pyrophosphatase MutT (NUDIX family)</fullName>
    </submittedName>
</protein>
<dbReference type="AlphaFoldDB" id="A0A327Z2G5"/>
<name>A0A327Z2G5_9ACTN</name>
<dbReference type="EMBL" id="QLMJ01000018">
    <property type="protein sequence ID" value="RAK29289.1"/>
    <property type="molecule type" value="Genomic_DNA"/>
</dbReference>
<reference evidence="7 8" key="1">
    <citation type="submission" date="2018-06" db="EMBL/GenBank/DDBJ databases">
        <title>Genomic Encyclopedia of Type Strains, Phase III (KMG-III): the genomes of soil and plant-associated and newly described type strains.</title>
        <authorList>
            <person name="Whitman W."/>
        </authorList>
    </citation>
    <scope>NUCLEOTIDE SEQUENCE [LARGE SCALE GENOMIC DNA]</scope>
    <source>
        <strain evidence="7 8">CGMCC 4.7090</strain>
    </source>
</reference>
<dbReference type="Gene3D" id="3.90.79.10">
    <property type="entry name" value="Nucleoside Triphosphate Pyrophosphohydrolase"/>
    <property type="match status" value="1"/>
</dbReference>